<protein>
    <submittedName>
        <fullName evidence="8">MFS transporter</fullName>
    </submittedName>
</protein>
<comment type="subcellular location">
    <subcellularLocation>
        <location evidence="1">Cell membrane</location>
        <topology evidence="1">Multi-pass membrane protein</topology>
    </subcellularLocation>
</comment>
<gene>
    <name evidence="8" type="ORF">H8S23_08435</name>
</gene>
<organism evidence="8 9">
    <name type="scientific">Anaerofilum hominis</name>
    <dbReference type="NCBI Taxonomy" id="2763016"/>
    <lineage>
        <taxon>Bacteria</taxon>
        <taxon>Bacillati</taxon>
        <taxon>Bacillota</taxon>
        <taxon>Clostridia</taxon>
        <taxon>Eubacteriales</taxon>
        <taxon>Oscillospiraceae</taxon>
        <taxon>Anaerofilum</taxon>
    </lineage>
</organism>
<dbReference type="PROSITE" id="PS50850">
    <property type="entry name" value="MFS"/>
    <property type="match status" value="1"/>
</dbReference>
<evidence type="ECO:0000256" key="6">
    <source>
        <dbReference type="SAM" id="Phobius"/>
    </source>
</evidence>
<dbReference type="PANTHER" id="PTHR11360:SF284">
    <property type="entry name" value="EG:103B4.3 PROTEIN-RELATED"/>
    <property type="match status" value="1"/>
</dbReference>
<evidence type="ECO:0000256" key="3">
    <source>
        <dbReference type="ARBA" id="ARBA00022692"/>
    </source>
</evidence>
<feature type="transmembrane region" description="Helical" evidence="6">
    <location>
        <begin position="321"/>
        <end position="343"/>
    </location>
</feature>
<feature type="transmembrane region" description="Helical" evidence="6">
    <location>
        <begin position="137"/>
        <end position="161"/>
    </location>
</feature>
<dbReference type="InterPro" id="IPR020846">
    <property type="entry name" value="MFS_dom"/>
</dbReference>
<dbReference type="GO" id="GO:0005886">
    <property type="term" value="C:plasma membrane"/>
    <property type="evidence" value="ECO:0007669"/>
    <property type="project" value="UniProtKB-SubCell"/>
</dbReference>
<feature type="transmembrane region" description="Helical" evidence="6">
    <location>
        <begin position="79"/>
        <end position="97"/>
    </location>
</feature>
<evidence type="ECO:0000256" key="4">
    <source>
        <dbReference type="ARBA" id="ARBA00022989"/>
    </source>
</evidence>
<dbReference type="InterPro" id="IPR011701">
    <property type="entry name" value="MFS"/>
</dbReference>
<dbReference type="SUPFAM" id="SSF103473">
    <property type="entry name" value="MFS general substrate transporter"/>
    <property type="match status" value="1"/>
</dbReference>
<sequence>MKKKKIHYAWVVFASCILLKMGLGGAVMCIAGNFVTPVVAELGCQVSQFTMLVSVEAAAMALMYTTAAKVLTTRRIGRVMGIAALAEVAGIALMATYRSVWMFYLSGAIVGVGVAFTGFVAIPIVVNMWFRKKAGTVLGIIVAAEGISTVLFTLITAQLIVGLGWRMAYVVMAAVCLVVSVPALFLFVKSPEEAGCEPYGSDEAAAAAETAAPAAPEWGLTRRQALRSPVFYMVWITCMLYSVGCGVQQYIANFSTMELGQSIPYGATAAMCMSLGCVASSVILGYVNDRFGVRAGLGWGALFILLGYGGMLYSISNPGFVIPSALLVGLGGSMYTVQCPLLARTALGSRDYSSIWSVMMTGNSLVGAFTFSSIGLFYDVGGSYKGAFLMAMGLYVGAFVLGSAAVGLGKKLVQRAQA</sequence>
<feature type="transmembrane region" description="Helical" evidence="6">
    <location>
        <begin position="263"/>
        <end position="284"/>
    </location>
</feature>
<dbReference type="InterPro" id="IPR050327">
    <property type="entry name" value="Proton-linked_MCT"/>
</dbReference>
<dbReference type="InterPro" id="IPR036259">
    <property type="entry name" value="MFS_trans_sf"/>
</dbReference>
<dbReference type="PROSITE" id="PS51257">
    <property type="entry name" value="PROKAR_LIPOPROTEIN"/>
    <property type="match status" value="1"/>
</dbReference>
<dbReference type="RefSeq" id="WP_186887882.1">
    <property type="nucleotide sequence ID" value="NZ_JACONZ010000002.1"/>
</dbReference>
<evidence type="ECO:0000256" key="2">
    <source>
        <dbReference type="ARBA" id="ARBA00022448"/>
    </source>
</evidence>
<dbReference type="Pfam" id="PF07690">
    <property type="entry name" value="MFS_1"/>
    <property type="match status" value="1"/>
</dbReference>
<evidence type="ECO:0000256" key="1">
    <source>
        <dbReference type="ARBA" id="ARBA00004651"/>
    </source>
</evidence>
<feature type="transmembrane region" description="Helical" evidence="6">
    <location>
        <begin position="296"/>
        <end position="315"/>
    </location>
</feature>
<dbReference type="AlphaFoldDB" id="A0A923I758"/>
<dbReference type="Proteomes" id="UP000659630">
    <property type="component" value="Unassembled WGS sequence"/>
</dbReference>
<keyword evidence="3 6" id="KW-0812">Transmembrane</keyword>
<feature type="domain" description="Major facilitator superfamily (MFS) profile" evidence="7">
    <location>
        <begin position="1"/>
        <end position="418"/>
    </location>
</feature>
<comment type="caution">
    <text evidence="8">The sequence shown here is derived from an EMBL/GenBank/DDBJ whole genome shotgun (WGS) entry which is preliminary data.</text>
</comment>
<feature type="transmembrane region" description="Helical" evidence="6">
    <location>
        <begin position="167"/>
        <end position="188"/>
    </location>
</feature>
<evidence type="ECO:0000313" key="8">
    <source>
        <dbReference type="EMBL" id="MBC5581538.1"/>
    </source>
</evidence>
<keyword evidence="4 6" id="KW-1133">Transmembrane helix</keyword>
<feature type="transmembrane region" description="Helical" evidence="6">
    <location>
        <begin position="46"/>
        <end position="67"/>
    </location>
</feature>
<evidence type="ECO:0000259" key="7">
    <source>
        <dbReference type="PROSITE" id="PS50850"/>
    </source>
</evidence>
<dbReference type="Gene3D" id="1.20.1250.20">
    <property type="entry name" value="MFS general substrate transporter like domains"/>
    <property type="match status" value="2"/>
</dbReference>
<keyword evidence="2" id="KW-0813">Transport</keyword>
<evidence type="ECO:0000313" key="9">
    <source>
        <dbReference type="Proteomes" id="UP000659630"/>
    </source>
</evidence>
<reference evidence="8" key="1">
    <citation type="submission" date="2020-08" db="EMBL/GenBank/DDBJ databases">
        <title>Genome public.</title>
        <authorList>
            <person name="Liu C."/>
            <person name="Sun Q."/>
        </authorList>
    </citation>
    <scope>NUCLEOTIDE SEQUENCE</scope>
    <source>
        <strain evidence="8">BX8</strain>
    </source>
</reference>
<feature type="transmembrane region" description="Helical" evidence="6">
    <location>
        <begin position="355"/>
        <end position="378"/>
    </location>
</feature>
<proteinExistence type="predicted"/>
<accession>A0A923I758</accession>
<feature type="transmembrane region" description="Helical" evidence="6">
    <location>
        <begin position="7"/>
        <end position="34"/>
    </location>
</feature>
<dbReference type="EMBL" id="JACONZ010000002">
    <property type="protein sequence ID" value="MBC5581538.1"/>
    <property type="molecule type" value="Genomic_DNA"/>
</dbReference>
<feature type="transmembrane region" description="Helical" evidence="6">
    <location>
        <begin position="384"/>
        <end position="408"/>
    </location>
</feature>
<evidence type="ECO:0000256" key="5">
    <source>
        <dbReference type="ARBA" id="ARBA00023136"/>
    </source>
</evidence>
<dbReference type="GO" id="GO:0022857">
    <property type="term" value="F:transmembrane transporter activity"/>
    <property type="evidence" value="ECO:0007669"/>
    <property type="project" value="InterPro"/>
</dbReference>
<dbReference type="PANTHER" id="PTHR11360">
    <property type="entry name" value="MONOCARBOXYLATE TRANSPORTER"/>
    <property type="match status" value="1"/>
</dbReference>
<name>A0A923I758_9FIRM</name>
<keyword evidence="5 6" id="KW-0472">Membrane</keyword>
<keyword evidence="9" id="KW-1185">Reference proteome</keyword>
<feature type="transmembrane region" description="Helical" evidence="6">
    <location>
        <begin position="230"/>
        <end position="251"/>
    </location>
</feature>
<feature type="transmembrane region" description="Helical" evidence="6">
    <location>
        <begin position="103"/>
        <end position="130"/>
    </location>
</feature>